<reference evidence="1" key="1">
    <citation type="submission" date="2022-01" db="EMBL/GenBank/DDBJ databases">
        <authorList>
            <person name="Jo J.-H."/>
            <person name="Im W.-T."/>
        </authorList>
    </citation>
    <scope>NUCLEOTIDE SEQUENCE</scope>
    <source>
        <strain evidence="1">NA20</strain>
    </source>
</reference>
<accession>A0ABS9KVY7</accession>
<protein>
    <submittedName>
        <fullName evidence="1">YbjN domain-containing protein</fullName>
    </submittedName>
</protein>
<organism evidence="1 2">
    <name type="scientific">Terrimonas ginsenosidimutans</name>
    <dbReference type="NCBI Taxonomy" id="2908004"/>
    <lineage>
        <taxon>Bacteria</taxon>
        <taxon>Pseudomonadati</taxon>
        <taxon>Bacteroidota</taxon>
        <taxon>Chitinophagia</taxon>
        <taxon>Chitinophagales</taxon>
        <taxon>Chitinophagaceae</taxon>
        <taxon>Terrimonas</taxon>
    </lineage>
</organism>
<sequence length="147" mass="16604">MSTVDLVKAYIHRLCAEIGVEADSIFNQSTGAWYFSQRSSTIEVFLTTQKNPLQEPSVYIRCMSPLCNIPTDITKQFSLYKTALAINASYLGYKITADESRGIVCIVTERNIVGLDYAEMLDLINDLGLWAEKLQLFFNREILGYAN</sequence>
<dbReference type="EMBL" id="JAKLTR010000013">
    <property type="protein sequence ID" value="MCG2616504.1"/>
    <property type="molecule type" value="Genomic_DNA"/>
</dbReference>
<name>A0ABS9KVY7_9BACT</name>
<comment type="caution">
    <text evidence="1">The sequence shown here is derived from an EMBL/GenBank/DDBJ whole genome shotgun (WGS) entry which is preliminary data.</text>
</comment>
<dbReference type="Proteomes" id="UP001165367">
    <property type="component" value="Unassembled WGS sequence"/>
</dbReference>
<dbReference type="SUPFAM" id="SSF69635">
    <property type="entry name" value="Type III secretory system chaperone-like"/>
    <property type="match status" value="1"/>
</dbReference>
<proteinExistence type="predicted"/>
<dbReference type="Gene3D" id="3.30.1460.10">
    <property type="match status" value="1"/>
</dbReference>
<evidence type="ECO:0000313" key="1">
    <source>
        <dbReference type="EMBL" id="MCG2616504.1"/>
    </source>
</evidence>
<keyword evidence="2" id="KW-1185">Reference proteome</keyword>
<gene>
    <name evidence="1" type="ORF">LZZ85_19545</name>
</gene>
<evidence type="ECO:0000313" key="2">
    <source>
        <dbReference type="Proteomes" id="UP001165367"/>
    </source>
</evidence>
<dbReference type="RefSeq" id="WP_237875040.1">
    <property type="nucleotide sequence ID" value="NZ_JAKLTR010000013.1"/>
</dbReference>